<protein>
    <recommendedName>
        <fullName evidence="3">F-box domain-containing protein</fullName>
    </recommendedName>
</protein>
<sequence length="328" mass="36940">MIGRHSPSVLGQICRKWREIAFGTPELWRGITLCLTNRKRLDQKLRLLQIWLQRSGSCPLSINMDLGDRIDHGVVDLFTQAIAAYSVRWEHLRLYSIFHPFPSIKAPLPSLRSLSMGTIKPLVEGAPSTESLISALHAAPLLRNVAIAFWGEHSIISLYPWSQLTAFTAHPILPHYCLDILAQAVNLVTCNVYICRADEIARTSIARDVALPQLSTLILRGYISDTMSWKFLDCLTLPALQKLEVAETLLQDDPVGLLESLIARSRCSLLELHLPHRRLAPESYRLALPTVGSVIDGELDVGSVFFVPDDEENFTWQCYHRSWANIDL</sequence>
<keyword evidence="2" id="KW-1185">Reference proteome</keyword>
<gene>
    <name evidence="1" type="ORF">B0H16DRAFT_345893</name>
</gene>
<dbReference type="SUPFAM" id="SSF52047">
    <property type="entry name" value="RNI-like"/>
    <property type="match status" value="1"/>
</dbReference>
<name>A0AAD7HKH6_9AGAR</name>
<evidence type="ECO:0008006" key="3">
    <source>
        <dbReference type="Google" id="ProtNLM"/>
    </source>
</evidence>
<organism evidence="1 2">
    <name type="scientific">Mycena metata</name>
    <dbReference type="NCBI Taxonomy" id="1033252"/>
    <lineage>
        <taxon>Eukaryota</taxon>
        <taxon>Fungi</taxon>
        <taxon>Dikarya</taxon>
        <taxon>Basidiomycota</taxon>
        <taxon>Agaricomycotina</taxon>
        <taxon>Agaricomycetes</taxon>
        <taxon>Agaricomycetidae</taxon>
        <taxon>Agaricales</taxon>
        <taxon>Marasmiineae</taxon>
        <taxon>Mycenaceae</taxon>
        <taxon>Mycena</taxon>
    </lineage>
</organism>
<dbReference type="Proteomes" id="UP001215598">
    <property type="component" value="Unassembled WGS sequence"/>
</dbReference>
<comment type="caution">
    <text evidence="1">The sequence shown here is derived from an EMBL/GenBank/DDBJ whole genome shotgun (WGS) entry which is preliminary data.</text>
</comment>
<dbReference type="AlphaFoldDB" id="A0AAD7HKH6"/>
<dbReference type="EMBL" id="JARKIB010000216">
    <property type="protein sequence ID" value="KAJ7722807.1"/>
    <property type="molecule type" value="Genomic_DNA"/>
</dbReference>
<evidence type="ECO:0000313" key="2">
    <source>
        <dbReference type="Proteomes" id="UP001215598"/>
    </source>
</evidence>
<evidence type="ECO:0000313" key="1">
    <source>
        <dbReference type="EMBL" id="KAJ7722807.1"/>
    </source>
</evidence>
<reference evidence="1" key="1">
    <citation type="submission" date="2023-03" db="EMBL/GenBank/DDBJ databases">
        <title>Massive genome expansion in bonnet fungi (Mycena s.s.) driven by repeated elements and novel gene families across ecological guilds.</title>
        <authorList>
            <consortium name="Lawrence Berkeley National Laboratory"/>
            <person name="Harder C.B."/>
            <person name="Miyauchi S."/>
            <person name="Viragh M."/>
            <person name="Kuo A."/>
            <person name="Thoen E."/>
            <person name="Andreopoulos B."/>
            <person name="Lu D."/>
            <person name="Skrede I."/>
            <person name="Drula E."/>
            <person name="Henrissat B."/>
            <person name="Morin E."/>
            <person name="Kohler A."/>
            <person name="Barry K."/>
            <person name="LaButti K."/>
            <person name="Morin E."/>
            <person name="Salamov A."/>
            <person name="Lipzen A."/>
            <person name="Mereny Z."/>
            <person name="Hegedus B."/>
            <person name="Baldrian P."/>
            <person name="Stursova M."/>
            <person name="Weitz H."/>
            <person name="Taylor A."/>
            <person name="Grigoriev I.V."/>
            <person name="Nagy L.G."/>
            <person name="Martin F."/>
            <person name="Kauserud H."/>
        </authorList>
    </citation>
    <scope>NUCLEOTIDE SEQUENCE</scope>
    <source>
        <strain evidence="1">CBHHK182m</strain>
    </source>
</reference>
<proteinExistence type="predicted"/>
<accession>A0AAD7HKH6</accession>